<organism evidence="3 4">
    <name type="scientific">Marasmius crinis-equi</name>
    <dbReference type="NCBI Taxonomy" id="585013"/>
    <lineage>
        <taxon>Eukaryota</taxon>
        <taxon>Fungi</taxon>
        <taxon>Dikarya</taxon>
        <taxon>Basidiomycota</taxon>
        <taxon>Agaricomycotina</taxon>
        <taxon>Agaricomycetes</taxon>
        <taxon>Agaricomycetidae</taxon>
        <taxon>Agaricales</taxon>
        <taxon>Marasmiineae</taxon>
        <taxon>Marasmiaceae</taxon>
        <taxon>Marasmius</taxon>
    </lineage>
</organism>
<evidence type="ECO:0000313" key="4">
    <source>
        <dbReference type="Proteomes" id="UP001465976"/>
    </source>
</evidence>
<comment type="caution">
    <text evidence="3">The sequence shown here is derived from an EMBL/GenBank/DDBJ whole genome shotgun (WGS) entry which is preliminary data.</text>
</comment>
<feature type="compositionally biased region" description="Basic and acidic residues" evidence="2">
    <location>
        <begin position="10"/>
        <end position="32"/>
    </location>
</feature>
<sequence>MAPSISKQKQLAEKATEQAAKAEQEYSERTFDQSKYSYDSGGPGNNEHEKPNVAPERSAAGVLVSDPKPRDIKIDQYTLSFHGRLLIEGAEIALNYGQRYGLLGVNGSGKAQDPDDQFALDAAYEELEELDLSTFQSDDDEVADEGHERRMEDESSTGEIAIRQVALLLVITSHSQDFMDNVGTNIMDLTQKKKVYYSGNYTTYGRMRFIASAGTYANLVRQAKSRQKILGKTVAAGLIEAVETKKPQRFDFEDIHKLPPPVITFNEVASL</sequence>
<feature type="compositionally biased region" description="Basic and acidic residues" evidence="2">
    <location>
        <begin position="144"/>
        <end position="153"/>
    </location>
</feature>
<name>A0ABR3EQU2_9AGAR</name>
<feature type="region of interest" description="Disordered" evidence="2">
    <location>
        <begin position="1"/>
        <end position="64"/>
    </location>
</feature>
<keyword evidence="3" id="KW-0067">ATP-binding</keyword>
<gene>
    <name evidence="3" type="primary">ARB1_2</name>
    <name evidence="3" type="ORF">V5O48_016756</name>
</gene>
<keyword evidence="1" id="KW-0677">Repeat</keyword>
<evidence type="ECO:0000256" key="1">
    <source>
        <dbReference type="ARBA" id="ARBA00022737"/>
    </source>
</evidence>
<keyword evidence="3" id="KW-0547">Nucleotide-binding</keyword>
<accession>A0ABR3EQU2</accession>
<dbReference type="EMBL" id="JBAHYK010002343">
    <property type="protein sequence ID" value="KAL0565270.1"/>
    <property type="molecule type" value="Genomic_DNA"/>
</dbReference>
<reference evidence="3 4" key="1">
    <citation type="submission" date="2024-02" db="EMBL/GenBank/DDBJ databases">
        <title>A draft genome for the cacao thread blight pathogen Marasmius crinis-equi.</title>
        <authorList>
            <person name="Cohen S.P."/>
            <person name="Baruah I.K."/>
            <person name="Amoako-Attah I."/>
            <person name="Bukari Y."/>
            <person name="Meinhardt L.W."/>
            <person name="Bailey B.A."/>
        </authorList>
    </citation>
    <scope>NUCLEOTIDE SEQUENCE [LARGE SCALE GENOMIC DNA]</scope>
    <source>
        <strain evidence="3 4">GH-76</strain>
    </source>
</reference>
<dbReference type="SUPFAM" id="SSF52540">
    <property type="entry name" value="P-loop containing nucleoside triphosphate hydrolases"/>
    <property type="match status" value="1"/>
</dbReference>
<dbReference type="InterPro" id="IPR050611">
    <property type="entry name" value="ABCF"/>
</dbReference>
<protein>
    <submittedName>
        <fullName evidence="3">ABC transporter ATP-binding protein arb1</fullName>
    </submittedName>
</protein>
<dbReference type="Proteomes" id="UP001465976">
    <property type="component" value="Unassembled WGS sequence"/>
</dbReference>
<dbReference type="PANTHER" id="PTHR19211:SF15">
    <property type="entry name" value="ATP-BINDING CASSETTE SUB-FAMILY F MEMBER 2"/>
    <property type="match status" value="1"/>
</dbReference>
<dbReference type="InterPro" id="IPR027417">
    <property type="entry name" value="P-loop_NTPase"/>
</dbReference>
<evidence type="ECO:0000256" key="2">
    <source>
        <dbReference type="SAM" id="MobiDB-lite"/>
    </source>
</evidence>
<feature type="region of interest" description="Disordered" evidence="2">
    <location>
        <begin position="136"/>
        <end position="157"/>
    </location>
</feature>
<dbReference type="GO" id="GO:0005524">
    <property type="term" value="F:ATP binding"/>
    <property type="evidence" value="ECO:0007669"/>
    <property type="project" value="UniProtKB-KW"/>
</dbReference>
<dbReference type="PANTHER" id="PTHR19211">
    <property type="entry name" value="ATP-BINDING TRANSPORT PROTEIN-RELATED"/>
    <property type="match status" value="1"/>
</dbReference>
<keyword evidence="4" id="KW-1185">Reference proteome</keyword>
<evidence type="ECO:0000313" key="3">
    <source>
        <dbReference type="EMBL" id="KAL0565270.1"/>
    </source>
</evidence>
<proteinExistence type="predicted"/>